<proteinExistence type="predicted"/>
<keyword evidence="6" id="KW-0812">Transmembrane</keyword>
<dbReference type="InterPro" id="IPR000719">
    <property type="entry name" value="Prot_kinase_dom"/>
</dbReference>
<dbReference type="Proteomes" id="UP000094165">
    <property type="component" value="Unassembled WGS sequence"/>
</dbReference>
<reference evidence="8 9" key="1">
    <citation type="journal article" date="2012" name="Science">
        <title>Ecological populations of bacteria act as socially cohesive units of antibiotic production and resistance.</title>
        <authorList>
            <person name="Cordero O.X."/>
            <person name="Wildschutte H."/>
            <person name="Kirkup B."/>
            <person name="Proehl S."/>
            <person name="Ngo L."/>
            <person name="Hussain F."/>
            <person name="Le Roux F."/>
            <person name="Mincer T."/>
            <person name="Polz M.F."/>
        </authorList>
    </citation>
    <scope>NUCLEOTIDE SEQUENCE [LARGE SCALE GENOMIC DNA]</scope>
    <source>
        <strain evidence="8 9">FF-238</strain>
    </source>
</reference>
<dbReference type="InterPro" id="IPR008271">
    <property type="entry name" value="Ser/Thr_kinase_AS"/>
</dbReference>
<dbReference type="AlphaFoldDB" id="A0A1E5D6G0"/>
<dbReference type="SUPFAM" id="SSF56112">
    <property type="entry name" value="Protein kinase-like (PK-like)"/>
    <property type="match status" value="1"/>
</dbReference>
<evidence type="ECO:0000256" key="5">
    <source>
        <dbReference type="ARBA" id="ARBA00022840"/>
    </source>
</evidence>
<dbReference type="RefSeq" id="WP_017052908.1">
    <property type="nucleotide sequence ID" value="NZ_AJYW02000028.1"/>
</dbReference>
<dbReference type="SMART" id="SM00220">
    <property type="entry name" value="S_TKc"/>
    <property type="match status" value="1"/>
</dbReference>
<keyword evidence="3" id="KW-0547">Nucleotide-binding</keyword>
<dbReference type="InterPro" id="IPR011009">
    <property type="entry name" value="Kinase-like_dom_sf"/>
</dbReference>
<dbReference type="Gene3D" id="1.10.510.10">
    <property type="entry name" value="Transferase(Phosphotransferase) domain 1"/>
    <property type="match status" value="1"/>
</dbReference>
<evidence type="ECO:0000313" key="8">
    <source>
        <dbReference type="EMBL" id="OEE79201.1"/>
    </source>
</evidence>
<dbReference type="CDD" id="cd14014">
    <property type="entry name" value="STKc_PknB_like"/>
    <property type="match status" value="1"/>
</dbReference>
<keyword evidence="9" id="KW-1185">Reference proteome</keyword>
<keyword evidence="5" id="KW-0067">ATP-binding</keyword>
<keyword evidence="6" id="KW-1133">Transmembrane helix</keyword>
<dbReference type="EMBL" id="AJYW02000028">
    <property type="protein sequence ID" value="OEE79201.1"/>
    <property type="molecule type" value="Genomic_DNA"/>
</dbReference>
<evidence type="ECO:0000256" key="1">
    <source>
        <dbReference type="ARBA" id="ARBA00022527"/>
    </source>
</evidence>
<keyword evidence="4" id="KW-0418">Kinase</keyword>
<protein>
    <recommendedName>
        <fullName evidence="7">Protein kinase domain-containing protein</fullName>
    </recommendedName>
</protein>
<keyword evidence="6" id="KW-0472">Membrane</keyword>
<evidence type="ECO:0000313" key="9">
    <source>
        <dbReference type="Proteomes" id="UP000094165"/>
    </source>
</evidence>
<gene>
    <name evidence="8" type="ORF">A130_11760</name>
</gene>
<keyword evidence="2" id="KW-0808">Transferase</keyword>
<feature type="domain" description="Protein kinase" evidence="7">
    <location>
        <begin position="1"/>
        <end position="266"/>
    </location>
</feature>
<accession>A0A1E5D6G0</accession>
<evidence type="ECO:0000256" key="2">
    <source>
        <dbReference type="ARBA" id="ARBA00022679"/>
    </source>
</evidence>
<dbReference type="GO" id="GO:0005524">
    <property type="term" value="F:ATP binding"/>
    <property type="evidence" value="ECO:0007669"/>
    <property type="project" value="UniProtKB-KW"/>
</dbReference>
<evidence type="ECO:0000256" key="4">
    <source>
        <dbReference type="ARBA" id="ARBA00022777"/>
    </source>
</evidence>
<dbReference type="PROSITE" id="PS50011">
    <property type="entry name" value="PROTEIN_KINASE_DOM"/>
    <property type="match status" value="1"/>
</dbReference>
<name>A0A1E5D6G0_9VIBR</name>
<evidence type="ECO:0000256" key="6">
    <source>
        <dbReference type="SAM" id="Phobius"/>
    </source>
</evidence>
<dbReference type="PROSITE" id="PS00108">
    <property type="entry name" value="PROTEIN_KINASE_ST"/>
    <property type="match status" value="1"/>
</dbReference>
<evidence type="ECO:0000259" key="7">
    <source>
        <dbReference type="PROSITE" id="PS50011"/>
    </source>
</evidence>
<dbReference type="PANTHER" id="PTHR24351">
    <property type="entry name" value="RIBOSOMAL PROTEIN S6 KINASE"/>
    <property type="match status" value="1"/>
</dbReference>
<feature type="transmembrane region" description="Helical" evidence="6">
    <location>
        <begin position="243"/>
        <end position="265"/>
    </location>
</feature>
<dbReference type="Pfam" id="PF00069">
    <property type="entry name" value="Pkinase"/>
    <property type="match status" value="1"/>
</dbReference>
<comment type="caution">
    <text evidence="8">The sequence shown here is derived from an EMBL/GenBank/DDBJ whole genome shotgun (WGS) entry which is preliminary data.</text>
</comment>
<organism evidence="8 9">
    <name type="scientific">Vibrio genomosp. F6 str. FF-238</name>
    <dbReference type="NCBI Taxonomy" id="1191298"/>
    <lineage>
        <taxon>Bacteria</taxon>
        <taxon>Pseudomonadati</taxon>
        <taxon>Pseudomonadota</taxon>
        <taxon>Gammaproteobacteria</taxon>
        <taxon>Vibrionales</taxon>
        <taxon>Vibrionaceae</taxon>
        <taxon>Vibrio</taxon>
    </lineage>
</organism>
<evidence type="ECO:0000256" key="3">
    <source>
        <dbReference type="ARBA" id="ARBA00022741"/>
    </source>
</evidence>
<dbReference type="GO" id="GO:0004674">
    <property type="term" value="F:protein serine/threonine kinase activity"/>
    <property type="evidence" value="ECO:0007669"/>
    <property type="project" value="UniProtKB-KW"/>
</dbReference>
<sequence>MVAAKALCLGLSLFQMNSERIMRVYPKPEGSKFIYHLYEQIDGVTLRQWIYDNPMPSIKSVRLILAEIVKAVRVMQRLDMVHRDLKPENIMITESGRIKLIDFGSAKVMGLTEAMGLCSDEFPLGAANYIAPEYLAGEEVTTVSDLFSVAVIGYEMLTGALPYKEINTQSISHARHQKWHYQSARTVRDDIPLWLDLTFKKACHPSTQQRYQVMSEFIADLSIPNAQLIKEMKKSPLTTTNPLILWKSATLVCFVIAVVEWLLLIG</sequence>
<keyword evidence="1" id="KW-0723">Serine/threonine-protein kinase</keyword>